<dbReference type="Gene3D" id="2.60.40.150">
    <property type="entry name" value="C2 domain"/>
    <property type="match status" value="1"/>
</dbReference>
<dbReference type="CDD" id="cd08368">
    <property type="entry name" value="LIM"/>
    <property type="match status" value="1"/>
</dbReference>
<dbReference type="SMART" id="SM00239">
    <property type="entry name" value="C2"/>
    <property type="match status" value="1"/>
</dbReference>
<name>A0A3M7P937_BRAPC</name>
<evidence type="ECO:0000256" key="4">
    <source>
        <dbReference type="PROSITE-ProRule" id="PRU00125"/>
    </source>
</evidence>
<evidence type="ECO:0000259" key="8">
    <source>
        <dbReference type="PROSITE" id="PS50023"/>
    </source>
</evidence>
<dbReference type="SMART" id="SM00132">
    <property type="entry name" value="LIM"/>
    <property type="match status" value="1"/>
</dbReference>
<reference evidence="9 10" key="1">
    <citation type="journal article" date="2018" name="Sci. Rep.">
        <title>Genomic signatures of local adaptation to the degree of environmental predictability in rotifers.</title>
        <authorList>
            <person name="Franch-Gras L."/>
            <person name="Hahn C."/>
            <person name="Garcia-Roger E.M."/>
            <person name="Carmona M.J."/>
            <person name="Serra M."/>
            <person name="Gomez A."/>
        </authorList>
    </citation>
    <scope>NUCLEOTIDE SEQUENCE [LARGE SCALE GENOMIC DNA]</scope>
    <source>
        <strain evidence="9">HYR1</strain>
    </source>
</reference>
<keyword evidence="1 4" id="KW-0479">Metal-binding</keyword>
<accession>A0A3M7P937</accession>
<dbReference type="AlphaFoldDB" id="A0A3M7P937"/>
<feature type="domain" description="LIM zinc-binding" evidence="8">
    <location>
        <begin position="34"/>
        <end position="100"/>
    </location>
</feature>
<gene>
    <name evidence="9" type="ORF">BpHYR1_028202</name>
</gene>
<dbReference type="GO" id="GO:0046872">
    <property type="term" value="F:metal ion binding"/>
    <property type="evidence" value="ECO:0007669"/>
    <property type="project" value="UniProtKB-KW"/>
</dbReference>
<dbReference type="Pfam" id="PF00168">
    <property type="entry name" value="C2"/>
    <property type="match status" value="1"/>
</dbReference>
<evidence type="ECO:0000256" key="3">
    <source>
        <dbReference type="ARBA" id="ARBA00023038"/>
    </source>
</evidence>
<feature type="domain" description="C2" evidence="7">
    <location>
        <begin position="687"/>
        <end position="812"/>
    </location>
</feature>
<feature type="coiled-coil region" evidence="5">
    <location>
        <begin position="178"/>
        <end position="291"/>
    </location>
</feature>
<evidence type="ECO:0000256" key="2">
    <source>
        <dbReference type="ARBA" id="ARBA00022833"/>
    </source>
</evidence>
<keyword evidence="9" id="KW-0808">Transferase</keyword>
<dbReference type="InterPro" id="IPR000008">
    <property type="entry name" value="C2_dom"/>
</dbReference>
<dbReference type="PROSITE" id="PS50023">
    <property type="entry name" value="LIM_DOMAIN_2"/>
    <property type="match status" value="1"/>
</dbReference>
<keyword evidence="9" id="KW-0328">Glycosyltransferase</keyword>
<comment type="caution">
    <text evidence="9">The sequence shown here is derived from an EMBL/GenBank/DDBJ whole genome shotgun (WGS) entry which is preliminary data.</text>
</comment>
<keyword evidence="10" id="KW-1185">Reference proteome</keyword>
<dbReference type="GO" id="GO:0016757">
    <property type="term" value="F:glycosyltransferase activity"/>
    <property type="evidence" value="ECO:0007669"/>
    <property type="project" value="UniProtKB-KW"/>
</dbReference>
<dbReference type="SUPFAM" id="SSF49562">
    <property type="entry name" value="C2 domain (Calcium/lipid-binding domain, CaLB)"/>
    <property type="match status" value="1"/>
</dbReference>
<dbReference type="EMBL" id="REGN01012483">
    <property type="protein sequence ID" value="RMZ95247.1"/>
    <property type="molecule type" value="Genomic_DNA"/>
</dbReference>
<dbReference type="Gene3D" id="2.10.110.10">
    <property type="entry name" value="Cysteine Rich Protein"/>
    <property type="match status" value="1"/>
</dbReference>
<evidence type="ECO:0000259" key="7">
    <source>
        <dbReference type="PROSITE" id="PS50004"/>
    </source>
</evidence>
<evidence type="ECO:0000256" key="1">
    <source>
        <dbReference type="ARBA" id="ARBA00022723"/>
    </source>
</evidence>
<sequence length="829" mass="97073">MTEHRLSSSYYRSGSASPTKGSTFNLYREDAESDHCKRCSKYIYPLELMGPVMGYKYHKLCFRCHICDRQLDFINYRTNLIDLNDRQLYCVNHHPRNGKYTDSLFAYRLSSKSPQIESHEYSEYYHESKSQEKYSYGNINFEENPNHKDHLGKSYDFLHNNTHELGFFGRERFDTEERQRLEREKELELERQRDLTRRAELERERELELERQRERDRQEREIEIERQYELQRLEQERLRELELQKELLRLKEIERQRDLDRQKEMEREQLLEEERLKHNLEQIRHENLEENSVEEHLVNILNKIRNDNTNTASSSLNTATQSSSSIIINSATKDFYNSKDIPVNLNDSFHETHEIKIIPSSNLSNLGNIIQEAKRHEENNATQYIPVHHYESKDEHLKDVFQEARLADMSRSETSVSNENLRDIFYEAALATMNRSDWSFVSNQDDSLEINDPDVDHNLKDIFYEANKASGSRATSTALHSNSKDNLNWSHAIQNYNSYSETVVHKQNFHSTVIASSTNFNSEPSSLKNLMADAIQTDKNKFAYDKPIFEATSKTEYAVADPENLTNVKKVIKDVQKMEGYTPPDINLPDPENMTNVKEIVSDIQKMEGYSRPSSPFTSNAATPDPQTMSNLKKMVSEMIHTDVSSPITVESRPNVRPGSDLSMTRQNSDGRTLDEIRPEIIGENKGYGVVRLTVQYDEIRDRLSITVHEARGLKNIDPKGMIDPYARVYLHPDEKQKLKRKTKLVKNSINPKWQETFDYSMTQQEALTRTLVVNLKDERGFFEKPENKFLGEVVMKLKFVPHFNYPFTRWFYLQPLNSCANILAALGN</sequence>
<dbReference type="Proteomes" id="UP000276133">
    <property type="component" value="Unassembled WGS sequence"/>
</dbReference>
<evidence type="ECO:0000313" key="9">
    <source>
        <dbReference type="EMBL" id="RMZ95247.1"/>
    </source>
</evidence>
<evidence type="ECO:0000256" key="6">
    <source>
        <dbReference type="SAM" id="MobiDB-lite"/>
    </source>
</evidence>
<dbReference type="PANTHER" id="PTHR45761:SF1">
    <property type="entry name" value="EXTENDED SYNAPTOTAGMIN-LIKE PROTEIN 2, ISOFORM C"/>
    <property type="match status" value="1"/>
</dbReference>
<evidence type="ECO:0000256" key="5">
    <source>
        <dbReference type="SAM" id="Coils"/>
    </source>
</evidence>
<dbReference type="PANTHER" id="PTHR45761">
    <property type="entry name" value="EXTENDED SYNAPTOTAGMIN-LIKE PROTEIN 2, ISOFORM C"/>
    <property type="match status" value="1"/>
</dbReference>
<keyword evidence="3 4" id="KW-0440">LIM domain</keyword>
<dbReference type="STRING" id="10195.A0A3M7P937"/>
<dbReference type="PROSITE" id="PS50004">
    <property type="entry name" value="C2"/>
    <property type="match status" value="1"/>
</dbReference>
<dbReference type="OrthoDB" id="1029639at2759"/>
<organism evidence="9 10">
    <name type="scientific">Brachionus plicatilis</name>
    <name type="common">Marine rotifer</name>
    <name type="synonym">Brachionus muelleri</name>
    <dbReference type="NCBI Taxonomy" id="10195"/>
    <lineage>
        <taxon>Eukaryota</taxon>
        <taxon>Metazoa</taxon>
        <taxon>Spiralia</taxon>
        <taxon>Gnathifera</taxon>
        <taxon>Rotifera</taxon>
        <taxon>Eurotatoria</taxon>
        <taxon>Monogononta</taxon>
        <taxon>Pseudotrocha</taxon>
        <taxon>Ploima</taxon>
        <taxon>Brachionidae</taxon>
        <taxon>Brachionus</taxon>
    </lineage>
</organism>
<keyword evidence="2 4" id="KW-0862">Zinc</keyword>
<proteinExistence type="predicted"/>
<keyword evidence="5" id="KW-0175">Coiled coil</keyword>
<dbReference type="InterPro" id="IPR051634">
    <property type="entry name" value="Extended_Synaptotagmin"/>
</dbReference>
<dbReference type="InterPro" id="IPR001781">
    <property type="entry name" value="Znf_LIM"/>
</dbReference>
<dbReference type="Pfam" id="PF00412">
    <property type="entry name" value="LIM"/>
    <property type="match status" value="1"/>
</dbReference>
<feature type="region of interest" description="Disordered" evidence="6">
    <location>
        <begin position="649"/>
        <end position="670"/>
    </location>
</feature>
<protein>
    <submittedName>
        <fullName evidence="9">Bifunctional alpha-2-3-2-8-sialyltransferase</fullName>
    </submittedName>
</protein>
<dbReference type="PROSITE" id="PS00478">
    <property type="entry name" value="LIM_DOMAIN_1"/>
    <property type="match status" value="1"/>
</dbReference>
<evidence type="ECO:0000313" key="10">
    <source>
        <dbReference type="Proteomes" id="UP000276133"/>
    </source>
</evidence>
<dbReference type="InterPro" id="IPR035892">
    <property type="entry name" value="C2_domain_sf"/>
</dbReference>